<comment type="caution">
    <text evidence="1">The sequence shown here is derived from an EMBL/GenBank/DDBJ whole genome shotgun (WGS) entry which is preliminary data.</text>
</comment>
<dbReference type="EMBL" id="JAHCLR010000021">
    <property type="protein sequence ID" value="MBS9534319.1"/>
    <property type="molecule type" value="Genomic_DNA"/>
</dbReference>
<name>A0ABS5RN14_9MYCO</name>
<organism evidence="1 2">
    <name type="scientific">Mycolicibacter acidiphilus</name>
    <dbReference type="NCBI Taxonomy" id="2835306"/>
    <lineage>
        <taxon>Bacteria</taxon>
        <taxon>Bacillati</taxon>
        <taxon>Actinomycetota</taxon>
        <taxon>Actinomycetes</taxon>
        <taxon>Mycobacteriales</taxon>
        <taxon>Mycobacteriaceae</taxon>
        <taxon>Mycolicibacter</taxon>
    </lineage>
</organism>
<accession>A0ABS5RN14</accession>
<protein>
    <submittedName>
        <fullName evidence="1">DUF488 domain-containing protein</fullName>
    </submittedName>
</protein>
<dbReference type="PIRSF" id="PIRSF024492">
    <property type="entry name" value="UCP024492"/>
    <property type="match status" value="1"/>
</dbReference>
<dbReference type="Proteomes" id="UP001519535">
    <property type="component" value="Unassembled WGS sequence"/>
</dbReference>
<dbReference type="InterPro" id="IPR007438">
    <property type="entry name" value="DUF488"/>
</dbReference>
<dbReference type="Pfam" id="PF04343">
    <property type="entry name" value="DUF488"/>
    <property type="match status" value="1"/>
</dbReference>
<gene>
    <name evidence="1" type="ORF">KIH27_12055</name>
</gene>
<keyword evidence="2" id="KW-1185">Reference proteome</keyword>
<proteinExistence type="predicted"/>
<dbReference type="PANTHER" id="PTHR39337">
    <property type="entry name" value="BLR5642 PROTEIN"/>
    <property type="match status" value="1"/>
</dbReference>
<reference evidence="1 2" key="1">
    <citation type="submission" date="2021-05" db="EMBL/GenBank/DDBJ databases">
        <title>Mycobacterium acidophilum sp. nov., an extremely acid-tolerant member of the genus Mycobacterium.</title>
        <authorList>
            <person name="Xia J."/>
        </authorList>
    </citation>
    <scope>NUCLEOTIDE SEQUENCE [LARGE SCALE GENOMIC DNA]</scope>
    <source>
        <strain evidence="1 2">M1</strain>
    </source>
</reference>
<evidence type="ECO:0000313" key="2">
    <source>
        <dbReference type="Proteomes" id="UP001519535"/>
    </source>
</evidence>
<evidence type="ECO:0000313" key="1">
    <source>
        <dbReference type="EMBL" id="MBS9534319.1"/>
    </source>
</evidence>
<sequence length="162" mass="18319">MTRLLTGAGVARLVDVRTAPGSRHNPDSSREAMGQWLPQAGIAYQWEPRLGGWRRVKGESPDVGLRNESFRSYAGYMRTPEFRAGIDDLLTLAAVEQVAVMCAETVWWRCHRKLIADYLTLVRGVDVRHLMHDGKLREHRPTVEARVDGDVLVYDRPSPPEV</sequence>
<dbReference type="InterPro" id="IPR014519">
    <property type="entry name" value="UCP024492"/>
</dbReference>
<dbReference type="PANTHER" id="PTHR39337:SF1">
    <property type="entry name" value="BLR5642 PROTEIN"/>
    <property type="match status" value="1"/>
</dbReference>